<evidence type="ECO:0000256" key="6">
    <source>
        <dbReference type="ARBA" id="ARBA00022842"/>
    </source>
</evidence>
<accession>A0A6J7J9M1</accession>
<dbReference type="PANTHER" id="PTHR21000:SF5">
    <property type="entry name" value="DIHYDROXY-ACID DEHYDRATASE, MITOCHONDRIAL"/>
    <property type="match status" value="1"/>
</dbReference>
<dbReference type="HAMAP" id="MF_00012">
    <property type="entry name" value="IlvD"/>
    <property type="match status" value="1"/>
</dbReference>
<keyword evidence="7" id="KW-0408">Iron</keyword>
<dbReference type="InterPro" id="IPR004404">
    <property type="entry name" value="DihydroxyA_deHydtase"/>
</dbReference>
<comment type="pathway">
    <text evidence="12">Amino-acid biosynthesis; L-valine biosynthesis; L-valine from pyruvate: step 3/4.</text>
</comment>
<dbReference type="PROSITE" id="PS00886">
    <property type="entry name" value="ILVD_EDD_1"/>
    <property type="match status" value="1"/>
</dbReference>
<reference evidence="18" key="1">
    <citation type="submission" date="2020-05" db="EMBL/GenBank/DDBJ databases">
        <authorList>
            <person name="Chiriac C."/>
            <person name="Salcher M."/>
            <person name="Ghai R."/>
            <person name="Kavagutti S V."/>
        </authorList>
    </citation>
    <scope>NUCLEOTIDE SEQUENCE</scope>
</reference>
<evidence type="ECO:0000256" key="5">
    <source>
        <dbReference type="ARBA" id="ARBA00022723"/>
    </source>
</evidence>
<dbReference type="SUPFAM" id="SSF52016">
    <property type="entry name" value="LeuD/IlvD-like"/>
    <property type="match status" value="1"/>
</dbReference>
<evidence type="ECO:0000256" key="12">
    <source>
        <dbReference type="ARBA" id="ARBA00029436"/>
    </source>
</evidence>
<keyword evidence="9" id="KW-0456">Lyase</keyword>
<feature type="domain" description="Dihydroxy-acid/6-phosphogluconate dehydratase N-terminal" evidence="16">
    <location>
        <begin position="35"/>
        <end position="357"/>
    </location>
</feature>
<evidence type="ECO:0000256" key="7">
    <source>
        <dbReference type="ARBA" id="ARBA00023004"/>
    </source>
</evidence>
<sequence length="561" mass="58656">MSMKPRSFEVTDGRDRAPARGMLRALGMTDADFRKPQIGIASSYNTITPCNMSLRDVAAAVGQGVHAAGGFPMEFGTITVSDVISMGHEGMHFSLVSREVIADSVETVMQAERLDGMVTLAGCDKSIPAMIMAAARIDVASVLMYAGSLLPGHVRLTDGTEMNVNIVTAFEAVGACARGLMSDADLDIIERAVCPSAGTCGGMYTANTMASAAEAMGIALPGSSAPPAVDSRRELLGRQAGEAVVELLRQGTTTRDIITKQSLENAIAVVMALGGSTNAVLHLPAIAHECGFELELDDFHRIGSKVPLLADLKPFGEYVMFDVDRVGGIPVVMKVLLDEGFLHGDCLTVTGRTIAENLASINPPEPDGKVLRPASNPLAASGGITILSGSMAPEGAVVKNAGVPIEVFEGVARVFEREESAMAALEDDTIQAGDVVVIRYEGPKGGPGMREMLMITGAIKGAGLGKEVMLITDGRFSGGTTGLCIGHVAPEAVDGGPIGLVRDGDRIRIDIPNRILDLLVDEAELASRRAAFEPLPPRYTRGVLAKYAKLVGSASRGAVCD</sequence>
<dbReference type="NCBIfam" id="NF002068">
    <property type="entry name" value="PRK00911.1"/>
    <property type="match status" value="1"/>
</dbReference>
<dbReference type="GO" id="GO:0004160">
    <property type="term" value="F:dihydroxy-acid dehydratase activity"/>
    <property type="evidence" value="ECO:0007669"/>
    <property type="project" value="UniProtKB-EC"/>
</dbReference>
<dbReference type="SUPFAM" id="SSF143975">
    <property type="entry name" value="IlvD/EDD N-terminal domain-like"/>
    <property type="match status" value="1"/>
</dbReference>
<keyword evidence="6" id="KW-0460">Magnesium</keyword>
<dbReference type="Pfam" id="PF00920">
    <property type="entry name" value="ILVD_EDD_N"/>
    <property type="match status" value="1"/>
</dbReference>
<dbReference type="InterPro" id="IPR037237">
    <property type="entry name" value="IlvD/EDD_N"/>
</dbReference>
<feature type="domain" description="Dihydroxy-acid/6-phosphogluconate dehydratase C-terminal" evidence="17">
    <location>
        <begin position="369"/>
        <end position="558"/>
    </location>
</feature>
<dbReference type="UniPathway" id="UPA00049">
    <property type="reaction ID" value="UER00061"/>
</dbReference>
<comment type="catalytic activity">
    <reaction evidence="11">
        <text>(2R)-2,3-dihydroxy-3-methylbutanoate = 3-methyl-2-oxobutanoate + H2O</text>
        <dbReference type="Rhea" id="RHEA:24809"/>
        <dbReference type="ChEBI" id="CHEBI:11851"/>
        <dbReference type="ChEBI" id="CHEBI:15377"/>
        <dbReference type="ChEBI" id="CHEBI:49072"/>
        <dbReference type="EC" id="4.2.1.9"/>
    </reaction>
    <physiologicalReaction direction="left-to-right" evidence="11">
        <dbReference type="Rhea" id="RHEA:24810"/>
    </physiologicalReaction>
</comment>
<name>A0A6J7J9M1_9ZZZZ</name>
<evidence type="ECO:0000256" key="13">
    <source>
        <dbReference type="ARBA" id="ARBA00029437"/>
    </source>
</evidence>
<dbReference type="Gene3D" id="3.50.30.80">
    <property type="entry name" value="IlvD/EDD C-terminal domain-like"/>
    <property type="match status" value="1"/>
</dbReference>
<dbReference type="GO" id="GO:0051537">
    <property type="term" value="F:2 iron, 2 sulfur cluster binding"/>
    <property type="evidence" value="ECO:0007669"/>
    <property type="project" value="UniProtKB-KW"/>
</dbReference>
<proteinExistence type="inferred from homology"/>
<dbReference type="EC" id="4.2.1.9" evidence="14"/>
<dbReference type="InterPro" id="IPR056740">
    <property type="entry name" value="ILV_EDD_C"/>
</dbReference>
<evidence type="ECO:0000256" key="9">
    <source>
        <dbReference type="ARBA" id="ARBA00023239"/>
    </source>
</evidence>
<evidence type="ECO:0000256" key="14">
    <source>
        <dbReference type="ARBA" id="ARBA00029490"/>
    </source>
</evidence>
<comment type="cofactor">
    <cofactor evidence="15">
        <name>[2Fe-2S] cluster</name>
        <dbReference type="ChEBI" id="CHEBI:190135"/>
    </cofactor>
</comment>
<dbReference type="FunFam" id="3.50.30.80:FF:000001">
    <property type="entry name" value="Dihydroxy-acid dehydratase"/>
    <property type="match status" value="1"/>
</dbReference>
<evidence type="ECO:0000256" key="3">
    <source>
        <dbReference type="ARBA" id="ARBA00022605"/>
    </source>
</evidence>
<evidence type="ECO:0000256" key="2">
    <source>
        <dbReference type="ARBA" id="ARBA00006486"/>
    </source>
</evidence>
<dbReference type="GO" id="GO:0009097">
    <property type="term" value="P:isoleucine biosynthetic process"/>
    <property type="evidence" value="ECO:0007669"/>
    <property type="project" value="UniProtKB-UniPathway"/>
</dbReference>
<evidence type="ECO:0000259" key="16">
    <source>
        <dbReference type="Pfam" id="PF00920"/>
    </source>
</evidence>
<evidence type="ECO:0000256" key="10">
    <source>
        <dbReference type="ARBA" id="ARBA00023304"/>
    </source>
</evidence>
<keyword evidence="5" id="KW-0479">Metal-binding</keyword>
<dbReference type="InterPro" id="IPR000581">
    <property type="entry name" value="ILV_EDD_N"/>
</dbReference>
<evidence type="ECO:0000259" key="17">
    <source>
        <dbReference type="Pfam" id="PF24877"/>
    </source>
</evidence>
<dbReference type="GO" id="GO:0009099">
    <property type="term" value="P:L-valine biosynthetic process"/>
    <property type="evidence" value="ECO:0007669"/>
    <property type="project" value="UniProtKB-UniPathway"/>
</dbReference>
<dbReference type="NCBIfam" id="TIGR00110">
    <property type="entry name" value="ilvD"/>
    <property type="match status" value="1"/>
</dbReference>
<evidence type="ECO:0000256" key="8">
    <source>
        <dbReference type="ARBA" id="ARBA00023014"/>
    </source>
</evidence>
<dbReference type="EMBL" id="CAFBNB010000238">
    <property type="protein sequence ID" value="CAB4939427.1"/>
    <property type="molecule type" value="Genomic_DNA"/>
</dbReference>
<evidence type="ECO:0000256" key="1">
    <source>
        <dbReference type="ARBA" id="ARBA00001946"/>
    </source>
</evidence>
<comment type="pathway">
    <text evidence="13">Amino-acid biosynthesis; L-isoleucine biosynthesis; L-isoleucine from 2-oxobutanoate: step 3/4.</text>
</comment>
<evidence type="ECO:0000256" key="11">
    <source>
        <dbReference type="ARBA" id="ARBA00029304"/>
    </source>
</evidence>
<evidence type="ECO:0000256" key="4">
    <source>
        <dbReference type="ARBA" id="ARBA00022714"/>
    </source>
</evidence>
<keyword evidence="8" id="KW-0411">Iron-sulfur</keyword>
<evidence type="ECO:0000256" key="15">
    <source>
        <dbReference type="ARBA" id="ARBA00034078"/>
    </source>
</evidence>
<dbReference type="AlphaFoldDB" id="A0A6J7J9M1"/>
<keyword evidence="10" id="KW-0100">Branched-chain amino acid biosynthesis</keyword>
<dbReference type="InterPro" id="IPR050165">
    <property type="entry name" value="DHAD_IlvD/Edd"/>
</dbReference>
<gene>
    <name evidence="18" type="ORF">UFOPK3720_01193</name>
</gene>
<dbReference type="InterPro" id="IPR020558">
    <property type="entry name" value="DiOHA_6PGluconate_deHydtase_CS"/>
</dbReference>
<keyword evidence="4" id="KW-0001">2Fe-2S</keyword>
<organism evidence="18">
    <name type="scientific">freshwater metagenome</name>
    <dbReference type="NCBI Taxonomy" id="449393"/>
    <lineage>
        <taxon>unclassified sequences</taxon>
        <taxon>metagenomes</taxon>
        <taxon>ecological metagenomes</taxon>
    </lineage>
</organism>
<dbReference type="InterPro" id="IPR042096">
    <property type="entry name" value="Dihydro-acid_dehy_C"/>
</dbReference>
<dbReference type="Pfam" id="PF24877">
    <property type="entry name" value="ILV_EDD_C"/>
    <property type="match status" value="1"/>
</dbReference>
<dbReference type="PANTHER" id="PTHR21000">
    <property type="entry name" value="DIHYDROXY-ACID DEHYDRATASE DAD"/>
    <property type="match status" value="1"/>
</dbReference>
<evidence type="ECO:0000313" key="18">
    <source>
        <dbReference type="EMBL" id="CAB4939427.1"/>
    </source>
</evidence>
<dbReference type="GO" id="GO:0046872">
    <property type="term" value="F:metal ion binding"/>
    <property type="evidence" value="ECO:0007669"/>
    <property type="project" value="UniProtKB-KW"/>
</dbReference>
<protein>
    <recommendedName>
        <fullName evidence="14">dihydroxy-acid dehydratase</fullName>
        <ecNumber evidence="14">4.2.1.9</ecNumber>
    </recommendedName>
</protein>
<keyword evidence="3" id="KW-0028">Amino-acid biosynthesis</keyword>
<comment type="cofactor">
    <cofactor evidence="1">
        <name>Mg(2+)</name>
        <dbReference type="ChEBI" id="CHEBI:18420"/>
    </cofactor>
</comment>
<dbReference type="UniPathway" id="UPA00047">
    <property type="reaction ID" value="UER00057"/>
</dbReference>
<comment type="similarity">
    <text evidence="2">Belongs to the IlvD/Edd family.</text>
</comment>